<dbReference type="EC" id="3.2.1.141" evidence="4 13"/>
<evidence type="ECO:0000256" key="13">
    <source>
        <dbReference type="NCBIfam" id="TIGR02402"/>
    </source>
</evidence>
<evidence type="ECO:0000256" key="11">
    <source>
        <dbReference type="ARBA" id="ARBA00033284"/>
    </source>
</evidence>
<evidence type="ECO:0000256" key="5">
    <source>
        <dbReference type="ARBA" id="ARBA00015938"/>
    </source>
</evidence>
<sequence length="603" mass="67717">MRDTRFDIWAPYAKSLRLIANGETYAMRHSDEHWWRPVGLPDLTGVEVDYGYLIDDDPHPYPDPRSRRQPAGVHGLSRTFDADAYEWQDDNWRGRQLAGSVIYELHIGTFTPDGTLDAAIDKLDHLVDLGVDFVEPLPVNAFNGDVGWGYDGVYWYAVHEPYGGPAAYQRFVDACHQRGLGVIQDVVYNHLGPAGNYLGKYGPYNASRHQTDWGDGINLDGFDSDQVRRYVIDNALMWCTDFHVDGLRLDAVHALIDTRAKHILEDLADEIHARSAFLGRPLTLIAESDMNAPRLFTSQSVGGYGLDGQWSDDFHHAAHVSLTRESDGYYEDFAETAGHGLEALAKVLTHGFFHDGELSTFRRRHHGRPLPPGINAWRLVVSTQNHDQIGNRARGDRLAETCPVEQLAVGATLMMCSPFTPMLFMGEEWGATTPFQFFSSHPEPELAEATSNGRIDEFARMGWDVSQVPDPQDIETFRRSRLDWMELDAPERQHLLSCYRDLIKLRRTHPELTTPWLRDVSVKFDADAGWLTFWRGDLQIVCNFSNATVTVPLDVDVAWTTYRESAQCLFATQDAVTIVGDAATMPPHSAAVFGPLGEGTLTA</sequence>
<evidence type="ECO:0000256" key="6">
    <source>
        <dbReference type="ARBA" id="ARBA00022490"/>
    </source>
</evidence>
<evidence type="ECO:0000256" key="7">
    <source>
        <dbReference type="ARBA" id="ARBA00022801"/>
    </source>
</evidence>
<reference evidence="17" key="1">
    <citation type="journal article" date="2019" name="Int. J. Syst. Evol. Microbiol.">
        <title>The Global Catalogue of Microorganisms (GCM) 10K type strain sequencing project: providing services to taxonomists for standard genome sequencing and annotation.</title>
        <authorList>
            <consortium name="The Broad Institute Genomics Platform"/>
            <consortium name="The Broad Institute Genome Sequencing Center for Infectious Disease"/>
            <person name="Wu L."/>
            <person name="Ma J."/>
        </authorList>
    </citation>
    <scope>NUCLEOTIDE SEQUENCE [LARGE SCALE GENOMIC DNA]</scope>
    <source>
        <strain evidence="17">TISTR 1511</strain>
    </source>
</reference>
<dbReference type="Pfam" id="PF11941">
    <property type="entry name" value="DUF3459"/>
    <property type="match status" value="1"/>
</dbReference>
<keyword evidence="6" id="KW-0963">Cytoplasm</keyword>
<dbReference type="SMART" id="SM00642">
    <property type="entry name" value="Aamy"/>
    <property type="match status" value="1"/>
</dbReference>
<dbReference type="NCBIfam" id="TIGR02402">
    <property type="entry name" value="trehalose_TreZ"/>
    <property type="match status" value="1"/>
</dbReference>
<dbReference type="EMBL" id="JBHUNF010000003">
    <property type="protein sequence ID" value="MFD2674784.1"/>
    <property type="molecule type" value="Genomic_DNA"/>
</dbReference>
<evidence type="ECO:0000256" key="2">
    <source>
        <dbReference type="ARBA" id="ARBA00005199"/>
    </source>
</evidence>
<comment type="subcellular location">
    <subcellularLocation>
        <location evidence="1">Cytoplasm</location>
    </subcellularLocation>
</comment>
<gene>
    <name evidence="16" type="primary">treZ</name>
    <name evidence="16" type="ORF">ACFSUQ_05640</name>
</gene>
<evidence type="ECO:0000313" key="17">
    <source>
        <dbReference type="Proteomes" id="UP001597453"/>
    </source>
</evidence>
<organism evidence="16 17">
    <name type="scientific">Gulosibacter bifidus</name>
    <dbReference type="NCBI Taxonomy" id="272239"/>
    <lineage>
        <taxon>Bacteria</taxon>
        <taxon>Bacillati</taxon>
        <taxon>Actinomycetota</taxon>
        <taxon>Actinomycetes</taxon>
        <taxon>Micrococcales</taxon>
        <taxon>Microbacteriaceae</taxon>
        <taxon>Gulosibacter</taxon>
    </lineage>
</organism>
<name>A0ABW5RJV6_9MICO</name>
<evidence type="ECO:0000256" key="4">
    <source>
        <dbReference type="ARBA" id="ARBA00012268"/>
    </source>
</evidence>
<dbReference type="CDD" id="cd11325">
    <property type="entry name" value="AmyAc_GTHase"/>
    <property type="match status" value="1"/>
</dbReference>
<dbReference type="SUPFAM" id="SSF81296">
    <property type="entry name" value="E set domains"/>
    <property type="match status" value="1"/>
</dbReference>
<dbReference type="InterPro" id="IPR044901">
    <property type="entry name" value="Trehalose_TreZ_E-set_sf"/>
</dbReference>
<evidence type="ECO:0000256" key="14">
    <source>
        <dbReference type="PIRNR" id="PIRNR006337"/>
    </source>
</evidence>
<comment type="catalytic activity">
    <reaction evidence="12 14">
        <text>hydrolysis of (1-&gt;4)-alpha-D-glucosidic linkage in 4-alpha-D-[(1-&gt;4)-alpha-D-glucanosyl]n trehalose to yield trehalose and (1-&gt;4)-alpha-D-glucan.</text>
        <dbReference type="EC" id="3.2.1.141"/>
    </reaction>
</comment>
<dbReference type="GO" id="GO:0033942">
    <property type="term" value="F:4-alpha-D-(1-&gt;4)-alpha-D-glucanotrehalose trehalohydrolase activity"/>
    <property type="evidence" value="ECO:0007669"/>
    <property type="project" value="UniProtKB-EC"/>
</dbReference>
<dbReference type="InterPro" id="IPR022567">
    <property type="entry name" value="DUF3459"/>
</dbReference>
<keyword evidence="17" id="KW-1185">Reference proteome</keyword>
<dbReference type="Proteomes" id="UP001597453">
    <property type="component" value="Unassembled WGS sequence"/>
</dbReference>
<dbReference type="InterPro" id="IPR012768">
    <property type="entry name" value="Trehalose_TreZ"/>
</dbReference>
<accession>A0ABW5RJV6</accession>
<keyword evidence="7 14" id="KW-0378">Hydrolase</keyword>
<feature type="domain" description="Glycosyl hydrolase family 13 catalytic" evidence="15">
    <location>
        <begin position="87"/>
        <end position="454"/>
    </location>
</feature>
<comment type="caution">
    <text evidence="16">The sequence shown here is derived from an EMBL/GenBank/DDBJ whole genome shotgun (WGS) entry which is preliminary data.</text>
</comment>
<dbReference type="InterPro" id="IPR014756">
    <property type="entry name" value="Ig_E-set"/>
</dbReference>
<evidence type="ECO:0000259" key="15">
    <source>
        <dbReference type="SMART" id="SM00642"/>
    </source>
</evidence>
<keyword evidence="8" id="KW-0119">Carbohydrate metabolism</keyword>
<dbReference type="Gene3D" id="2.60.40.10">
    <property type="entry name" value="Immunoglobulins"/>
    <property type="match status" value="1"/>
</dbReference>
<dbReference type="InterPro" id="IPR013783">
    <property type="entry name" value="Ig-like_fold"/>
</dbReference>
<evidence type="ECO:0000256" key="1">
    <source>
        <dbReference type="ARBA" id="ARBA00004496"/>
    </source>
</evidence>
<comment type="pathway">
    <text evidence="2 14">Glycan biosynthesis; trehalose biosynthesis.</text>
</comment>
<dbReference type="SUPFAM" id="SSF51445">
    <property type="entry name" value="(Trans)glycosidases"/>
    <property type="match status" value="1"/>
</dbReference>
<dbReference type="Pfam" id="PF00128">
    <property type="entry name" value="Alpha-amylase"/>
    <property type="match status" value="1"/>
</dbReference>
<evidence type="ECO:0000256" key="3">
    <source>
        <dbReference type="ARBA" id="ARBA00008061"/>
    </source>
</evidence>
<dbReference type="Gene3D" id="1.10.10.760">
    <property type="entry name" value="E-set domains of sugar-utilizing enzymes"/>
    <property type="match status" value="1"/>
</dbReference>
<dbReference type="PANTHER" id="PTHR43651:SF11">
    <property type="entry name" value="MALTO-OLIGOSYLTREHALOSE TREHALOHYDROLASE"/>
    <property type="match status" value="1"/>
</dbReference>
<dbReference type="PIRSF" id="PIRSF006337">
    <property type="entry name" value="Trehalose_TreZ"/>
    <property type="match status" value="1"/>
</dbReference>
<dbReference type="Gene3D" id="3.20.20.80">
    <property type="entry name" value="Glycosidases"/>
    <property type="match status" value="1"/>
</dbReference>
<dbReference type="InterPro" id="IPR017853">
    <property type="entry name" value="GH"/>
</dbReference>
<dbReference type="PANTHER" id="PTHR43651">
    <property type="entry name" value="1,4-ALPHA-GLUCAN-BRANCHING ENZYME"/>
    <property type="match status" value="1"/>
</dbReference>
<keyword evidence="9 14" id="KW-0326">Glycosidase</keyword>
<comment type="similarity">
    <text evidence="3 14">Belongs to the glycosyl hydrolase 13 family.</text>
</comment>
<evidence type="ECO:0000256" key="10">
    <source>
        <dbReference type="ARBA" id="ARBA00032057"/>
    </source>
</evidence>
<dbReference type="InterPro" id="IPR006047">
    <property type="entry name" value="GH13_cat_dom"/>
</dbReference>
<evidence type="ECO:0000256" key="12">
    <source>
        <dbReference type="ARBA" id="ARBA00034013"/>
    </source>
</evidence>
<evidence type="ECO:0000313" key="16">
    <source>
        <dbReference type="EMBL" id="MFD2674784.1"/>
    </source>
</evidence>
<evidence type="ECO:0000256" key="9">
    <source>
        <dbReference type="ARBA" id="ARBA00023295"/>
    </source>
</evidence>
<proteinExistence type="inferred from homology"/>
<evidence type="ECO:0000256" key="8">
    <source>
        <dbReference type="ARBA" id="ARBA00023277"/>
    </source>
</evidence>
<protein>
    <recommendedName>
        <fullName evidence="5 13">Malto-oligosyltrehalose trehalohydrolase</fullName>
        <shortName evidence="14">MTHase</shortName>
        <ecNumber evidence="4 13">3.2.1.141</ecNumber>
    </recommendedName>
    <alternativeName>
        <fullName evidence="11 14">4-alpha-D-((1-&gt;4)-alpha-D-glucano)trehalose trehalohydrolase</fullName>
    </alternativeName>
    <alternativeName>
        <fullName evidence="10 14">Maltooligosyl trehalose trehalohydrolase</fullName>
    </alternativeName>
</protein>
<dbReference type="RefSeq" id="WP_066056069.1">
    <property type="nucleotide sequence ID" value="NZ_JBHUNF010000003.1"/>
</dbReference>